<organism evidence="2 3">
    <name type="scientific">Streptomyces cacaoi</name>
    <dbReference type="NCBI Taxonomy" id="1898"/>
    <lineage>
        <taxon>Bacteria</taxon>
        <taxon>Bacillati</taxon>
        <taxon>Actinomycetota</taxon>
        <taxon>Actinomycetes</taxon>
        <taxon>Kitasatosporales</taxon>
        <taxon>Streptomycetaceae</taxon>
        <taxon>Streptomyces</taxon>
    </lineage>
</organism>
<protein>
    <submittedName>
        <fullName evidence="2">Uncharacterized protein</fullName>
    </submittedName>
</protein>
<dbReference type="AlphaFoldDB" id="A0A4Y3RB47"/>
<sequence>MDLLFQPPVHLVEMVLLRADLPVPDAVVLRSQRGGPLLLAIEQPSTVRDRERQRHARARVLTGHGGTAPEVMGVLYALAHTRCPPSGAGDSRRPERARRRVPARPTARGQKQPTARSRTARGRKQVHAQGPDVGARSWSPPLRARLAVE</sequence>
<keyword evidence="3" id="KW-1185">Reference proteome</keyword>
<evidence type="ECO:0000256" key="1">
    <source>
        <dbReference type="SAM" id="MobiDB-lite"/>
    </source>
</evidence>
<evidence type="ECO:0000313" key="2">
    <source>
        <dbReference type="EMBL" id="GEB54078.1"/>
    </source>
</evidence>
<name>A0A4Y3RB47_STRCI</name>
<feature type="region of interest" description="Disordered" evidence="1">
    <location>
        <begin position="81"/>
        <end position="149"/>
    </location>
</feature>
<accession>A0A4Y3RB47</accession>
<dbReference type="EMBL" id="BJMM01000081">
    <property type="protein sequence ID" value="GEB54078.1"/>
    <property type="molecule type" value="Genomic_DNA"/>
</dbReference>
<reference evidence="2 3" key="1">
    <citation type="submission" date="2019-06" db="EMBL/GenBank/DDBJ databases">
        <title>Whole genome shotgun sequence of Streptomyces cacaoi subsp. cacaoi NBRC 12748.</title>
        <authorList>
            <person name="Hosoyama A."/>
            <person name="Uohara A."/>
            <person name="Ohji S."/>
            <person name="Ichikawa N."/>
        </authorList>
    </citation>
    <scope>NUCLEOTIDE SEQUENCE [LARGE SCALE GENOMIC DNA]</scope>
    <source>
        <strain evidence="2 3">NBRC 12748</strain>
    </source>
</reference>
<proteinExistence type="predicted"/>
<dbReference type="Proteomes" id="UP000319210">
    <property type="component" value="Unassembled WGS sequence"/>
</dbReference>
<gene>
    <name evidence="2" type="ORF">SCA03_66290</name>
</gene>
<evidence type="ECO:0000313" key="3">
    <source>
        <dbReference type="Proteomes" id="UP000319210"/>
    </source>
</evidence>
<comment type="caution">
    <text evidence="2">The sequence shown here is derived from an EMBL/GenBank/DDBJ whole genome shotgun (WGS) entry which is preliminary data.</text>
</comment>